<name>A0A812EDU8_ACAPH</name>
<dbReference type="EMBL" id="CAHIKZ030005377">
    <property type="protein sequence ID" value="CAE1323500.1"/>
    <property type="molecule type" value="Genomic_DNA"/>
</dbReference>
<gene>
    <name evidence="2" type="ORF">SPHA_73426</name>
</gene>
<dbReference type="AlphaFoldDB" id="A0A812EDU8"/>
<sequence>MALWLNDCLLLSNFSFLILFFFLISLSGFLYAPLTLFFSFFHYSHITHLLSISFFLSFFLSLSISLFHPLYHSHSLSFSLSFAIFSRNLRCLWEISFNIILCLFPFSLLTHPYLFLSFFLSFFLNLPLFGSISLSLTLSLNATQRFEKLKMPMGDFFISPFISFFHYSLVTISFSLTLPQSLFVSLSCSLPLFLAFAISLSMSFSLSFSLSLSPYLYLSLALSHIASATERSEELKMPIGFFYIILCLFSSHSLITHPLLSLLISFSRFYSHYLPLSFSRYLSVNVPPSPSFALSYMPSATQG</sequence>
<feature type="transmembrane region" description="Helical" evidence="1">
    <location>
        <begin position="241"/>
        <end position="264"/>
    </location>
</feature>
<evidence type="ECO:0000313" key="3">
    <source>
        <dbReference type="Proteomes" id="UP000597762"/>
    </source>
</evidence>
<evidence type="ECO:0000313" key="2">
    <source>
        <dbReference type="EMBL" id="CAE1323500.1"/>
    </source>
</evidence>
<proteinExistence type="predicted"/>
<dbReference type="Proteomes" id="UP000597762">
    <property type="component" value="Unassembled WGS sequence"/>
</dbReference>
<evidence type="ECO:0000256" key="1">
    <source>
        <dbReference type="SAM" id="Phobius"/>
    </source>
</evidence>
<feature type="transmembrane region" description="Helical" evidence="1">
    <location>
        <begin position="91"/>
        <end position="109"/>
    </location>
</feature>
<feature type="transmembrane region" description="Helical" evidence="1">
    <location>
        <begin position="52"/>
        <end position="71"/>
    </location>
</feature>
<feature type="transmembrane region" description="Helical" evidence="1">
    <location>
        <begin position="9"/>
        <end position="32"/>
    </location>
</feature>
<feature type="transmembrane region" description="Helical" evidence="1">
    <location>
        <begin position="156"/>
        <end position="176"/>
    </location>
</feature>
<keyword evidence="3" id="KW-1185">Reference proteome</keyword>
<protein>
    <submittedName>
        <fullName evidence="2">Uncharacterized protein</fullName>
    </submittedName>
</protein>
<keyword evidence="1" id="KW-0472">Membrane</keyword>
<comment type="caution">
    <text evidence="2">The sequence shown here is derived from an EMBL/GenBank/DDBJ whole genome shotgun (WGS) entry which is preliminary data.</text>
</comment>
<feature type="transmembrane region" description="Helical" evidence="1">
    <location>
        <begin position="115"/>
        <end position="136"/>
    </location>
</feature>
<organism evidence="2 3">
    <name type="scientific">Acanthosepion pharaonis</name>
    <name type="common">Pharaoh cuttlefish</name>
    <name type="synonym">Sepia pharaonis</name>
    <dbReference type="NCBI Taxonomy" id="158019"/>
    <lineage>
        <taxon>Eukaryota</taxon>
        <taxon>Metazoa</taxon>
        <taxon>Spiralia</taxon>
        <taxon>Lophotrochozoa</taxon>
        <taxon>Mollusca</taxon>
        <taxon>Cephalopoda</taxon>
        <taxon>Coleoidea</taxon>
        <taxon>Decapodiformes</taxon>
        <taxon>Sepiida</taxon>
        <taxon>Sepiina</taxon>
        <taxon>Sepiidae</taxon>
        <taxon>Acanthosepion</taxon>
    </lineage>
</organism>
<keyword evidence="1" id="KW-1133">Transmembrane helix</keyword>
<keyword evidence="1" id="KW-0812">Transmembrane</keyword>
<reference evidence="2" key="1">
    <citation type="submission" date="2021-01" db="EMBL/GenBank/DDBJ databases">
        <authorList>
            <person name="Li R."/>
            <person name="Bekaert M."/>
        </authorList>
    </citation>
    <scope>NUCLEOTIDE SEQUENCE</scope>
    <source>
        <strain evidence="2">Farmed</strain>
    </source>
</reference>
<accession>A0A812EDU8</accession>